<protein>
    <submittedName>
        <fullName evidence="1">Uncharacterized protein</fullName>
    </submittedName>
</protein>
<gene>
    <name evidence="1" type="ORF">LZC95_43300</name>
</gene>
<evidence type="ECO:0000313" key="1">
    <source>
        <dbReference type="EMBL" id="WXA93268.1"/>
    </source>
</evidence>
<evidence type="ECO:0000313" key="2">
    <source>
        <dbReference type="Proteomes" id="UP001379533"/>
    </source>
</evidence>
<dbReference type="Proteomes" id="UP001379533">
    <property type="component" value="Chromosome"/>
</dbReference>
<sequence>MSTALTRLPGSPHGVRVAALLAATRHVHLRLAADLPAPSGYVRGVPAVDMWTATGAPVPTAVDCRMEEWRRGGVEFAICDIASFGFERLVDAVYFPLFVRCSYCTTDADFSMNVPTLRRLATSDVLLTIASVRGVEIAAALFQPTLRTPFERYSAEDLVPDGLDMVVSATQDPHLSDAFFYASLQMLEAHGFANVRVRRSPWIASRTARYWHRDLLRADRLAWEERLPADWFSWQPSALAPDEGLVSFYVDDRGLHARVIGAVDGHLLGCASRIEELLAWSSARQAEVR</sequence>
<proteinExistence type="predicted"/>
<organism evidence="1 2">
    <name type="scientific">Pendulispora brunnea</name>
    <dbReference type="NCBI Taxonomy" id="2905690"/>
    <lineage>
        <taxon>Bacteria</taxon>
        <taxon>Pseudomonadati</taxon>
        <taxon>Myxococcota</taxon>
        <taxon>Myxococcia</taxon>
        <taxon>Myxococcales</taxon>
        <taxon>Sorangiineae</taxon>
        <taxon>Pendulisporaceae</taxon>
        <taxon>Pendulispora</taxon>
    </lineage>
</organism>
<keyword evidence="2" id="KW-1185">Reference proteome</keyword>
<dbReference type="EMBL" id="CP089982">
    <property type="protein sequence ID" value="WXA93268.1"/>
    <property type="molecule type" value="Genomic_DNA"/>
</dbReference>
<reference evidence="1 2" key="1">
    <citation type="submission" date="2021-12" db="EMBL/GenBank/DDBJ databases">
        <title>Discovery of the Pendulisporaceae a myxobacterial family with distinct sporulation behavior and unique specialized metabolism.</title>
        <authorList>
            <person name="Garcia R."/>
            <person name="Popoff A."/>
            <person name="Bader C.D."/>
            <person name="Loehr J."/>
            <person name="Walesch S."/>
            <person name="Walt C."/>
            <person name="Boldt J."/>
            <person name="Bunk B."/>
            <person name="Haeckl F.J.F.P.J."/>
            <person name="Gunesch A.P."/>
            <person name="Birkelbach J."/>
            <person name="Nuebel U."/>
            <person name="Pietschmann T."/>
            <person name="Bach T."/>
            <person name="Mueller R."/>
        </authorList>
    </citation>
    <scope>NUCLEOTIDE SEQUENCE [LARGE SCALE GENOMIC DNA]</scope>
    <source>
        <strain evidence="1 2">MSr12523</strain>
    </source>
</reference>
<name>A0ABZ2K3J8_9BACT</name>
<dbReference type="RefSeq" id="WP_394843868.1">
    <property type="nucleotide sequence ID" value="NZ_CP089982.1"/>
</dbReference>
<accession>A0ABZ2K3J8</accession>